<evidence type="ECO:0000313" key="2">
    <source>
        <dbReference type="Proteomes" id="UP000223102"/>
    </source>
</evidence>
<dbReference type="EMBL" id="KT070867">
    <property type="protein sequence ID" value="AKQ08374.1"/>
    <property type="molecule type" value="Genomic_DNA"/>
</dbReference>
<name>A0A218KBV8_9CAUD</name>
<evidence type="ECO:0000313" key="1">
    <source>
        <dbReference type="EMBL" id="AKQ08374.1"/>
    </source>
</evidence>
<organism evidence="1 2">
    <name type="scientific">Bacillus phage PBC2</name>
    <dbReference type="NCBI Taxonomy" id="1675029"/>
    <lineage>
        <taxon>Viruses</taxon>
        <taxon>Duplodnaviria</taxon>
        <taxon>Heunggongvirae</taxon>
        <taxon>Uroviricota</taxon>
        <taxon>Caudoviricetes</taxon>
        <taxon>Andregratiavirinae</taxon>
        <taxon>Haetaevirus</taxon>
        <taxon>Haetaevirus PBC2</taxon>
    </lineage>
</organism>
<sequence>MRQRYRYITNGTVIGSDQICDFRLIAGVKMTHPYNGAVALRVKIPEDLILEKWRCDPYSTTDDKRTLDELGYDLMIWNIKTRKWTIHNEFKGVRPCDIPIDVRL</sequence>
<keyword evidence="2" id="KW-1185">Reference proteome</keyword>
<reference evidence="1 2" key="1">
    <citation type="submission" date="2015-06" db="EMBL/GenBank/DDBJ databases">
        <title>Complete genome sequence of Bacillus cereus phage PBC2.</title>
        <authorList>
            <person name="Kong M."/>
            <person name="Ryu S."/>
        </authorList>
    </citation>
    <scope>NUCLEOTIDE SEQUENCE [LARGE SCALE GENOMIC DNA]</scope>
</reference>
<gene>
    <name evidence="1" type="ORF">PBC2_059</name>
</gene>
<dbReference type="Proteomes" id="UP000223102">
    <property type="component" value="Segment"/>
</dbReference>
<accession>A0A218KBV8</accession>
<protein>
    <submittedName>
        <fullName evidence="1">Uncharacterized protein</fullName>
    </submittedName>
</protein>
<proteinExistence type="predicted"/>